<keyword evidence="2" id="KW-0235">DNA replication</keyword>
<dbReference type="AlphaFoldDB" id="W9UYQ4"/>
<dbReference type="RefSeq" id="WP_036514925.1">
    <property type="nucleotide sequence ID" value="NZ_AONB01000042.1"/>
</dbReference>
<dbReference type="EMBL" id="AONB01000042">
    <property type="protein sequence ID" value="EXJ09037.1"/>
    <property type="molecule type" value="Genomic_DNA"/>
</dbReference>
<dbReference type="Pfam" id="PF01446">
    <property type="entry name" value="Rep_1"/>
    <property type="match status" value="1"/>
</dbReference>
<protein>
    <submittedName>
        <fullName evidence="3">Replication protein</fullName>
    </submittedName>
</protein>
<organism evidence="3 4">
    <name type="scientific">Nitrincola nitratireducens</name>
    <dbReference type="NCBI Taxonomy" id="1229521"/>
    <lineage>
        <taxon>Bacteria</taxon>
        <taxon>Pseudomonadati</taxon>
        <taxon>Pseudomonadota</taxon>
        <taxon>Gammaproteobacteria</taxon>
        <taxon>Oceanospirillales</taxon>
        <taxon>Oceanospirillaceae</taxon>
        <taxon>Nitrincola</taxon>
    </lineage>
</organism>
<evidence type="ECO:0000313" key="4">
    <source>
        <dbReference type="Proteomes" id="UP000019464"/>
    </source>
</evidence>
<dbReference type="Proteomes" id="UP000019464">
    <property type="component" value="Unassembled WGS sequence"/>
</dbReference>
<dbReference type="STRING" id="1229521.D791_04036"/>
<keyword evidence="4" id="KW-1185">Reference proteome</keyword>
<evidence type="ECO:0000256" key="2">
    <source>
        <dbReference type="ARBA" id="ARBA00022705"/>
    </source>
</evidence>
<accession>W9UYQ4</accession>
<name>W9UYQ4_9GAMM</name>
<evidence type="ECO:0000313" key="3">
    <source>
        <dbReference type="EMBL" id="EXJ09037.1"/>
    </source>
</evidence>
<gene>
    <name evidence="3" type="ORF">D791_04036</name>
</gene>
<dbReference type="InterPro" id="IPR000989">
    <property type="entry name" value="Rep"/>
</dbReference>
<dbReference type="OrthoDB" id="8566616at2"/>
<comment type="similarity">
    <text evidence="1">Belongs to the Gram-positive plasmids replication protein type 1 family.</text>
</comment>
<evidence type="ECO:0000256" key="1">
    <source>
        <dbReference type="ARBA" id="ARBA00008909"/>
    </source>
</evidence>
<dbReference type="GO" id="GO:0003677">
    <property type="term" value="F:DNA binding"/>
    <property type="evidence" value="ECO:0007669"/>
    <property type="project" value="InterPro"/>
</dbReference>
<comment type="caution">
    <text evidence="3">The sequence shown here is derived from an EMBL/GenBank/DDBJ whole genome shotgun (WGS) entry which is preliminary data.</text>
</comment>
<reference evidence="4" key="1">
    <citation type="submission" date="2012-11" db="EMBL/GenBank/DDBJ databases">
        <authorList>
            <person name="Singh A."/>
            <person name="Pinnaka A.K."/>
            <person name="Vaidya B."/>
        </authorList>
    </citation>
    <scope>NUCLEOTIDE SEQUENCE [LARGE SCALE GENOMIC DNA]</scope>
    <source>
        <strain evidence="4">AK23</strain>
    </source>
</reference>
<reference evidence="3 4" key="2">
    <citation type="journal article" date="2015" name="Syst. Appl. Microbiol.">
        <title>Nitrincola nitratireducens sp. nov. isolated from a haloalkaline crater lake.</title>
        <authorList>
            <person name="Singh A."/>
            <person name="Vaidya B."/>
            <person name="Tanuku N.R."/>
            <person name="Pinnaka A.K."/>
        </authorList>
    </citation>
    <scope>NUCLEOTIDE SEQUENCE [LARGE SCALE GENOMIC DNA]</scope>
    <source>
        <strain evidence="3 4">AK23</strain>
    </source>
</reference>
<proteinExistence type="inferred from homology"/>
<sequence length="479" mass="53769">MSLKSSNLLDHDLYSIQHSAENGTGSTAQAGGLLVYYTESSSPPPSKSALSPDNSRDLRAERYMLQAVAREVFVADGNKKKLQYPANRHRTAKCLHVRIAENVGIKRSIEHNKAFYVGLSICGNSWTCPVCAAKVQERRRLEIAQAFAYAYGSDRKMIMVTFTFPHYSFQTLSDLLSRQSEAYKRLRSGKAWEKTKGRIGFGGLIRSLEVTLGDNGWHPHTHEAWLVSKNADVTRLREEVAKRWLNVCKKAGLVPKGKESAFLEHSVKITDNCDTSEYLAKHDSSKHWGADRELAKANSKTSRSIKGFHPFALLADIASEEPARPDAAQRWLEYADAMKGRAQIFWSKGLKDEVGVKEKTDEEIAHEQEDKADSLALLTAHQWRIILRYKARAEILNIAEREGAAGIQRWLADHEESTQGDYSDVAPMSDQRAEFKKAKAIITKRARLKREAEIDQSLNDILDKAKADFALASAFPSYS</sequence>
<dbReference type="GO" id="GO:0006260">
    <property type="term" value="P:DNA replication"/>
    <property type="evidence" value="ECO:0007669"/>
    <property type="project" value="UniProtKB-KW"/>
</dbReference>